<keyword evidence="1" id="KW-0472">Membrane</keyword>
<dbReference type="PROSITE" id="PS50144">
    <property type="entry name" value="MATH"/>
    <property type="match status" value="1"/>
</dbReference>
<accession>A0ABD3SIG2</accession>
<dbReference type="PANTHER" id="PTHR46162">
    <property type="entry name" value="TRAF-LIKE FAMILY PROTEIN"/>
    <property type="match status" value="1"/>
</dbReference>
<evidence type="ECO:0000259" key="2">
    <source>
        <dbReference type="PROSITE" id="PS50144"/>
    </source>
</evidence>
<dbReference type="AlphaFoldDB" id="A0ABD3SIG2"/>
<dbReference type="InterPro" id="IPR008974">
    <property type="entry name" value="TRAF-like"/>
</dbReference>
<dbReference type="SMART" id="SM00061">
    <property type="entry name" value="MATH"/>
    <property type="match status" value="1"/>
</dbReference>
<evidence type="ECO:0000313" key="3">
    <source>
        <dbReference type="EMBL" id="KAL3824140.1"/>
    </source>
</evidence>
<evidence type="ECO:0000256" key="1">
    <source>
        <dbReference type="SAM" id="Phobius"/>
    </source>
</evidence>
<organism evidence="3 4">
    <name type="scientific">Penstemon smallii</name>
    <dbReference type="NCBI Taxonomy" id="265156"/>
    <lineage>
        <taxon>Eukaryota</taxon>
        <taxon>Viridiplantae</taxon>
        <taxon>Streptophyta</taxon>
        <taxon>Embryophyta</taxon>
        <taxon>Tracheophyta</taxon>
        <taxon>Spermatophyta</taxon>
        <taxon>Magnoliopsida</taxon>
        <taxon>eudicotyledons</taxon>
        <taxon>Gunneridae</taxon>
        <taxon>Pentapetalae</taxon>
        <taxon>asterids</taxon>
        <taxon>lamiids</taxon>
        <taxon>Lamiales</taxon>
        <taxon>Plantaginaceae</taxon>
        <taxon>Cheloneae</taxon>
        <taxon>Penstemon</taxon>
    </lineage>
</organism>
<dbReference type="Gene3D" id="2.60.210.10">
    <property type="entry name" value="Apoptosis, Tumor Necrosis Factor Receptor Associated Protein 2, Chain A"/>
    <property type="match status" value="1"/>
</dbReference>
<dbReference type="SUPFAM" id="SSF49599">
    <property type="entry name" value="TRAF domain-like"/>
    <property type="match status" value="1"/>
</dbReference>
<keyword evidence="1" id="KW-0812">Transmembrane</keyword>
<feature type="transmembrane region" description="Helical" evidence="1">
    <location>
        <begin position="203"/>
        <end position="227"/>
    </location>
</feature>
<protein>
    <recommendedName>
        <fullName evidence="2">MATH domain-containing protein</fullName>
    </recommendedName>
</protein>
<dbReference type="Pfam" id="PF22486">
    <property type="entry name" value="MATH_2"/>
    <property type="match status" value="1"/>
</dbReference>
<dbReference type="CDD" id="cd00121">
    <property type="entry name" value="MATH"/>
    <property type="match status" value="1"/>
</dbReference>
<dbReference type="InterPro" id="IPR002083">
    <property type="entry name" value="MATH/TRAF_dom"/>
</dbReference>
<sequence length="264" mass="30816">MVDLDKIKSQFKVTLEIRNFSPTHFLFKIESFSLLSQNGVNKYESNEFSAGNYKWRLIFNFNWEDSGNEVDNVAIYLALANSSSLPTRWEVNAVFSIFLYNQNSDNFLSVRGPARRFHALKTEWGFSKFISKKSLIDPCNGYLVNDNCVFGAEVFVIEPQGVIERLSMLEAGKPEDHSWSISQFSKLKNGWFSEEFLTRDHKWYSFFFFMELSFFYTVYMVVLKGLLNARGTLLSQSPMQIRNCSLHDYAYGFIKKYGQFIKYL</sequence>
<dbReference type="Proteomes" id="UP001634393">
    <property type="component" value="Unassembled WGS sequence"/>
</dbReference>
<dbReference type="EMBL" id="JBJXBP010000006">
    <property type="protein sequence ID" value="KAL3824140.1"/>
    <property type="molecule type" value="Genomic_DNA"/>
</dbReference>
<comment type="caution">
    <text evidence="3">The sequence shown here is derived from an EMBL/GenBank/DDBJ whole genome shotgun (WGS) entry which is preliminary data.</text>
</comment>
<feature type="domain" description="MATH" evidence="2">
    <location>
        <begin position="22"/>
        <end position="154"/>
    </location>
</feature>
<gene>
    <name evidence="3" type="ORF">ACJIZ3_020169</name>
</gene>
<reference evidence="3 4" key="1">
    <citation type="submission" date="2024-12" db="EMBL/GenBank/DDBJ databases">
        <title>The unique morphological basis and parallel evolutionary history of personate flowers in Penstemon.</title>
        <authorList>
            <person name="Depatie T.H."/>
            <person name="Wessinger C.A."/>
        </authorList>
    </citation>
    <scope>NUCLEOTIDE SEQUENCE [LARGE SCALE GENOMIC DNA]</scope>
    <source>
        <strain evidence="3">WTNN_2</strain>
        <tissue evidence="3">Leaf</tissue>
    </source>
</reference>
<keyword evidence="1" id="KW-1133">Transmembrane helix</keyword>
<keyword evidence="4" id="KW-1185">Reference proteome</keyword>
<proteinExistence type="predicted"/>
<dbReference type="PANTHER" id="PTHR46162:SF20">
    <property type="entry name" value="UBIQUITIN CARBOXYL-TERMINAL HYDROLASE 7-LIKE ISOFORM X1"/>
    <property type="match status" value="1"/>
</dbReference>
<name>A0ABD3SIG2_9LAMI</name>
<evidence type="ECO:0000313" key="4">
    <source>
        <dbReference type="Proteomes" id="UP001634393"/>
    </source>
</evidence>